<evidence type="ECO:0000256" key="1">
    <source>
        <dbReference type="SAM" id="MobiDB-lite"/>
    </source>
</evidence>
<evidence type="ECO:0000313" key="2">
    <source>
        <dbReference type="EMBL" id="GMA88503.1"/>
    </source>
</evidence>
<dbReference type="EMBL" id="BSUZ01000001">
    <property type="protein sequence ID" value="GMA88503.1"/>
    <property type="molecule type" value="Genomic_DNA"/>
</dbReference>
<proteinExistence type="predicted"/>
<reference evidence="3" key="1">
    <citation type="journal article" date="2019" name="Int. J. Syst. Evol. Microbiol.">
        <title>The Global Catalogue of Microorganisms (GCM) 10K type strain sequencing project: providing services to taxonomists for standard genome sequencing and annotation.</title>
        <authorList>
            <consortium name="The Broad Institute Genomics Platform"/>
            <consortium name="The Broad Institute Genome Sequencing Center for Infectious Disease"/>
            <person name="Wu L."/>
            <person name="Ma J."/>
        </authorList>
    </citation>
    <scope>NUCLEOTIDE SEQUENCE [LARGE SCALE GENOMIC DNA]</scope>
    <source>
        <strain evidence="3">NBRC 108730</strain>
    </source>
</reference>
<accession>A0ABQ6JMA2</accession>
<keyword evidence="3" id="KW-1185">Reference proteome</keyword>
<gene>
    <name evidence="2" type="ORF">GCM10025868_37530</name>
</gene>
<name>A0ABQ6JMA2_9ACTN</name>
<organism evidence="2 3">
    <name type="scientific">Angustibacter aerolatus</name>
    <dbReference type="NCBI Taxonomy" id="1162965"/>
    <lineage>
        <taxon>Bacteria</taxon>
        <taxon>Bacillati</taxon>
        <taxon>Actinomycetota</taxon>
        <taxon>Actinomycetes</taxon>
        <taxon>Kineosporiales</taxon>
        <taxon>Kineosporiaceae</taxon>
    </lineage>
</organism>
<protein>
    <recommendedName>
        <fullName evidence="4">THIF-type NAD/FAD binding fold domain-containing protein</fullName>
    </recommendedName>
</protein>
<comment type="caution">
    <text evidence="2">The sequence shown here is derived from an EMBL/GenBank/DDBJ whole genome shotgun (WGS) entry which is preliminary data.</text>
</comment>
<sequence length="295" mass="30131">MPLGTTRTHRTGGTVHRPVLHPALRRAWRDHHTLQVGLGPAAALLTGLGAADEALLAAMDGTRDLAALRRVAVGRGAPARRADDVLAVLRGAGLLLDGQDPPVRARLAPDADGLAATGSADGAAAVRARAAARVAVDGSGRVGAALAVTLAAAGVGEVRATGHDVGRPVREADLLPSGHAAVDVGARRGTSLARAVARTGGATALPAQTARPHAPHVVVIVRDDAVASGAADEPARRRRAAPVGRGARRPGGGRPVRAARPHPCLRCLDLHRRDRDPGWPAVQAQARRRLVEAPG</sequence>
<dbReference type="Proteomes" id="UP001157017">
    <property type="component" value="Unassembled WGS sequence"/>
</dbReference>
<evidence type="ECO:0000313" key="3">
    <source>
        <dbReference type="Proteomes" id="UP001157017"/>
    </source>
</evidence>
<evidence type="ECO:0008006" key="4">
    <source>
        <dbReference type="Google" id="ProtNLM"/>
    </source>
</evidence>
<feature type="region of interest" description="Disordered" evidence="1">
    <location>
        <begin position="228"/>
        <end position="258"/>
    </location>
</feature>